<keyword evidence="1" id="KW-0732">Signal</keyword>
<name>A0A351U5R3_9BACT</name>
<dbReference type="EMBL" id="JAAYEE010000042">
    <property type="protein sequence ID" value="NLW34372.1"/>
    <property type="molecule type" value="Genomic_DNA"/>
</dbReference>
<reference evidence="2" key="1">
    <citation type="journal article" date="2020" name="Biotechnol. Biofuels">
        <title>New insights from the biogas microbiome by comprehensive genome-resolved metagenomics of nearly 1600 species originating from multiple anaerobic digesters.</title>
        <authorList>
            <person name="Campanaro S."/>
            <person name="Treu L."/>
            <person name="Rodriguez-R L.M."/>
            <person name="Kovalovszki A."/>
            <person name="Ziels R.M."/>
            <person name="Maus I."/>
            <person name="Zhu X."/>
            <person name="Kougias P.G."/>
            <person name="Basile A."/>
            <person name="Luo G."/>
            <person name="Schluter A."/>
            <person name="Konstantinidis K.T."/>
            <person name="Angelidaki I."/>
        </authorList>
    </citation>
    <scope>NUCLEOTIDE SEQUENCE</scope>
    <source>
        <strain evidence="2">AS06rmzACSIP_7</strain>
    </source>
</reference>
<dbReference type="STRING" id="909663.GCA_000512235_00621"/>
<feature type="chain" id="PRO_5041087886" description="DUF3304 domain-containing protein" evidence="1">
    <location>
        <begin position="21"/>
        <end position="234"/>
    </location>
</feature>
<feature type="signal peptide" evidence="1">
    <location>
        <begin position="1"/>
        <end position="20"/>
    </location>
</feature>
<organism evidence="2 3">
    <name type="scientific">Syntrophorhabdus aromaticivorans</name>
    <dbReference type="NCBI Taxonomy" id="328301"/>
    <lineage>
        <taxon>Bacteria</taxon>
        <taxon>Pseudomonadati</taxon>
        <taxon>Thermodesulfobacteriota</taxon>
        <taxon>Syntrophorhabdia</taxon>
        <taxon>Syntrophorhabdales</taxon>
        <taxon>Syntrophorhabdaceae</taxon>
        <taxon>Syntrophorhabdus</taxon>
    </lineage>
</organism>
<accession>A0A351U5R3</accession>
<comment type="caution">
    <text evidence="2">The sequence shown here is derived from an EMBL/GenBank/DDBJ whole genome shotgun (WGS) entry which is preliminary data.</text>
</comment>
<evidence type="ECO:0000313" key="2">
    <source>
        <dbReference type="EMBL" id="NLW34372.1"/>
    </source>
</evidence>
<dbReference type="PROSITE" id="PS51257">
    <property type="entry name" value="PROKAR_LIPOPROTEIN"/>
    <property type="match status" value="1"/>
</dbReference>
<evidence type="ECO:0008006" key="4">
    <source>
        <dbReference type="Google" id="ProtNLM"/>
    </source>
</evidence>
<reference evidence="2" key="2">
    <citation type="submission" date="2020-01" db="EMBL/GenBank/DDBJ databases">
        <authorList>
            <person name="Campanaro S."/>
        </authorList>
    </citation>
    <scope>NUCLEOTIDE SEQUENCE</scope>
    <source>
        <strain evidence="2">AS06rmzACSIP_7</strain>
    </source>
</reference>
<proteinExistence type="predicted"/>
<dbReference type="AlphaFoldDB" id="A0A351U5R3"/>
<sequence>MKNSVRVLAIILCLAGLAGCAVKTAKRPLTDRDGEAAQRSLAMSGKTADADGVWYTVYTEPSNYLAGTGLRKVVRAKSGERIELWWVVDWLNKGRVFPRWHYELRYFGPDRDCRTPDGFQVGECHFSGGCNSVRYRTSRMNEDGMPSEFLALHWDSWDYGNDGEEGYLDRIQHVYDVTRNRYVVTKGLYRYPQGCVPPVSSPPDVCDAREECKPPYQLLKEEILESRPLMPERI</sequence>
<gene>
    <name evidence="2" type="ORF">GXY80_02665</name>
</gene>
<protein>
    <recommendedName>
        <fullName evidence="4">DUF3304 domain-containing protein</fullName>
    </recommendedName>
</protein>
<dbReference type="Proteomes" id="UP000777265">
    <property type="component" value="Unassembled WGS sequence"/>
</dbReference>
<evidence type="ECO:0000256" key="1">
    <source>
        <dbReference type="SAM" id="SignalP"/>
    </source>
</evidence>
<evidence type="ECO:0000313" key="3">
    <source>
        <dbReference type="Proteomes" id="UP000777265"/>
    </source>
</evidence>